<name>A0A1F6BSQ7_9BACT</name>
<dbReference type="GO" id="GO:0000271">
    <property type="term" value="P:polysaccharide biosynthetic process"/>
    <property type="evidence" value="ECO:0007669"/>
    <property type="project" value="TreeGrafter"/>
</dbReference>
<evidence type="ECO:0008006" key="4">
    <source>
        <dbReference type="Google" id="ProtNLM"/>
    </source>
</evidence>
<proteinExistence type="predicted"/>
<dbReference type="GO" id="GO:0019305">
    <property type="term" value="P:dTDP-rhamnose biosynthetic process"/>
    <property type="evidence" value="ECO:0007669"/>
    <property type="project" value="TreeGrafter"/>
</dbReference>
<dbReference type="PANTHER" id="PTHR21047:SF2">
    <property type="entry name" value="THYMIDINE DIPHOSPHO-4-KETO-RHAMNOSE 3,5-EPIMERASE"/>
    <property type="match status" value="1"/>
</dbReference>
<comment type="caution">
    <text evidence="2">The sequence shown here is derived from an EMBL/GenBank/DDBJ whole genome shotgun (WGS) entry which is preliminary data.</text>
</comment>
<dbReference type="InterPro" id="IPR011051">
    <property type="entry name" value="RmlC_Cupin_sf"/>
</dbReference>
<evidence type="ECO:0000313" key="2">
    <source>
        <dbReference type="EMBL" id="OGG39567.1"/>
    </source>
</evidence>
<dbReference type="CDD" id="cd00438">
    <property type="entry name" value="cupin_RmlC"/>
    <property type="match status" value="1"/>
</dbReference>
<evidence type="ECO:0000313" key="3">
    <source>
        <dbReference type="Proteomes" id="UP000179324"/>
    </source>
</evidence>
<sequence length="188" mass="21665">MKVKLRRGKIDGFVELIPEVYEDERGFLARIYEERIFRELGLPTTWTEESHHHTVKRNILRGLYVQIPPFSEGKLLRVTRGEMFWVSVDLRKNSKTFGLWDSVVLSDKAKNILSTAPGFAHGCLSLTDDVDLIIKSDNYFSPEHGVGIIWNDADLNINWNLQGATPFISERDKNYPDFKSFKDKYGGI</sequence>
<dbReference type="GO" id="GO:0005829">
    <property type="term" value="C:cytosol"/>
    <property type="evidence" value="ECO:0007669"/>
    <property type="project" value="TreeGrafter"/>
</dbReference>
<organism evidence="2 3">
    <name type="scientific">Candidatus Jorgensenbacteria bacterium GWC1_48_12</name>
    <dbReference type="NCBI Taxonomy" id="1798469"/>
    <lineage>
        <taxon>Bacteria</taxon>
        <taxon>Candidatus Joergenseniibacteriota</taxon>
    </lineage>
</organism>
<dbReference type="EMBL" id="MFKI01000008">
    <property type="protein sequence ID" value="OGG39567.1"/>
    <property type="molecule type" value="Genomic_DNA"/>
</dbReference>
<dbReference type="AlphaFoldDB" id="A0A1F6BSQ7"/>
<dbReference type="GO" id="GO:0008830">
    <property type="term" value="F:dTDP-4-dehydrorhamnose 3,5-epimerase activity"/>
    <property type="evidence" value="ECO:0007669"/>
    <property type="project" value="InterPro"/>
</dbReference>
<dbReference type="Proteomes" id="UP000179324">
    <property type="component" value="Unassembled WGS sequence"/>
</dbReference>
<dbReference type="SUPFAM" id="SSF51182">
    <property type="entry name" value="RmlC-like cupins"/>
    <property type="match status" value="1"/>
</dbReference>
<reference evidence="2 3" key="1">
    <citation type="journal article" date="2016" name="Nat. Commun.">
        <title>Thousands of microbial genomes shed light on interconnected biogeochemical processes in an aquifer system.</title>
        <authorList>
            <person name="Anantharaman K."/>
            <person name="Brown C.T."/>
            <person name="Hug L.A."/>
            <person name="Sharon I."/>
            <person name="Castelle C.J."/>
            <person name="Probst A.J."/>
            <person name="Thomas B.C."/>
            <person name="Singh A."/>
            <person name="Wilkins M.J."/>
            <person name="Karaoz U."/>
            <person name="Brodie E.L."/>
            <person name="Williams K.H."/>
            <person name="Hubbard S.S."/>
            <person name="Banfield J.F."/>
        </authorList>
    </citation>
    <scope>NUCLEOTIDE SEQUENCE [LARGE SCALE GENOMIC DNA]</scope>
</reference>
<dbReference type="Gene3D" id="2.60.120.10">
    <property type="entry name" value="Jelly Rolls"/>
    <property type="match status" value="1"/>
</dbReference>
<protein>
    <recommendedName>
        <fullName evidence="4">dTDP-4-dehydrorhamnose 3,5-epimerase</fullName>
    </recommendedName>
</protein>
<accession>A0A1F6BSQ7</accession>
<gene>
    <name evidence="2" type="ORF">A2127_01635</name>
</gene>
<feature type="site" description="Participates in a stacking interaction with the thymidine ring of dTDP-4-oxo-6-deoxyglucose" evidence="1">
    <location>
        <position position="140"/>
    </location>
</feature>
<evidence type="ECO:0000256" key="1">
    <source>
        <dbReference type="PIRSR" id="PIRSR600888-3"/>
    </source>
</evidence>
<dbReference type="InterPro" id="IPR014710">
    <property type="entry name" value="RmlC-like_jellyroll"/>
</dbReference>
<dbReference type="InterPro" id="IPR000888">
    <property type="entry name" value="RmlC-like"/>
</dbReference>
<dbReference type="Pfam" id="PF00908">
    <property type="entry name" value="dTDP_sugar_isom"/>
    <property type="match status" value="1"/>
</dbReference>
<dbReference type="PANTHER" id="PTHR21047">
    <property type="entry name" value="DTDP-6-DEOXY-D-GLUCOSE-3,5 EPIMERASE"/>
    <property type="match status" value="1"/>
</dbReference>